<evidence type="ECO:0000313" key="1">
    <source>
        <dbReference type="EMBL" id="NSL87235.1"/>
    </source>
</evidence>
<keyword evidence="2" id="KW-1185">Reference proteome</keyword>
<dbReference type="Gene3D" id="3.60.10.10">
    <property type="entry name" value="Endonuclease/exonuclease/phosphatase"/>
    <property type="match status" value="1"/>
</dbReference>
<gene>
    <name evidence="1" type="ORF">ECE50_010370</name>
</gene>
<dbReference type="GO" id="GO:0004553">
    <property type="term" value="F:hydrolase activity, hydrolyzing O-glycosyl compounds"/>
    <property type="evidence" value="ECO:0007669"/>
    <property type="project" value="UniProtKB-ARBA"/>
</dbReference>
<dbReference type="InterPro" id="IPR013320">
    <property type="entry name" value="ConA-like_dom_sf"/>
</dbReference>
<dbReference type="SUPFAM" id="SSF49899">
    <property type="entry name" value="Concanavalin A-like lectins/glucanases"/>
    <property type="match status" value="1"/>
</dbReference>
<dbReference type="GO" id="GO:0004519">
    <property type="term" value="F:endonuclease activity"/>
    <property type="evidence" value="ECO:0007669"/>
    <property type="project" value="UniProtKB-KW"/>
</dbReference>
<dbReference type="InterPro" id="IPR036691">
    <property type="entry name" value="Endo/exonu/phosph_ase_sf"/>
</dbReference>
<dbReference type="AlphaFoldDB" id="A0A3S1CUK3"/>
<organism evidence="1 2">
    <name type="scientific">Chitinophaga solisilvae</name>
    <dbReference type="NCBI Taxonomy" id="1233460"/>
    <lineage>
        <taxon>Bacteria</taxon>
        <taxon>Pseudomonadati</taxon>
        <taxon>Bacteroidota</taxon>
        <taxon>Chitinophagia</taxon>
        <taxon>Chitinophagales</taxon>
        <taxon>Chitinophagaceae</taxon>
        <taxon>Chitinophaga</taxon>
    </lineage>
</organism>
<evidence type="ECO:0000313" key="2">
    <source>
        <dbReference type="Proteomes" id="UP000281028"/>
    </source>
</evidence>
<dbReference type="OrthoDB" id="9794261at2"/>
<keyword evidence="1" id="KW-0540">Nuclease</keyword>
<dbReference type="PANTHER" id="PTHR41349">
    <property type="match status" value="1"/>
</dbReference>
<sequence length="496" mass="55467">MKKTAYLLSALLAWTVSLSAQQPVYKHSFGPDKNYNTCKGIAGTALNLDKNAALRSPQALINPLKGYQGSYSVQCWVKAAPSASSYVLLTSSGEKSGRWELGVQESGAWYWQHASRRGAYQYRPTAARQSIRNNKWHQLTYCMDSAKKEVSLYYDGTQVAVYNTEDIVSTGMPDTLWAGGRPEGDLGQWNTFNGAFDELTVYREVLTPAYIRQTAGIFIPQPPVASLAAGKQLRVMNYNIWHGGNETGKDTGPERIVDVIRQSGADIISMQETYGSGEKIADALGYYFYLRSSNLSIMSRYPIEATLPGAAAFYNGGAYIRLNKNQQIAFITNWLNYPLDYWDMLEKNMPLNADTLLLQMEKTNGSQLRKNLAVNHEVIANAAAVPVIFCGDLNSGSHLDWTESTRHLNNGLVVPFPQSKIMLEAGFKDSFREIHPDPLKERGITWSPQFPHAFKDRIDYIYYTGKKLKALQSYTITEHPVHYPSDHAALVTVFGF</sequence>
<proteinExistence type="predicted"/>
<dbReference type="PANTHER" id="PTHR41349:SF1">
    <property type="entry name" value="PROTEIN CBG08683"/>
    <property type="match status" value="1"/>
</dbReference>
<name>A0A3S1CUK3_9BACT</name>
<keyword evidence="1" id="KW-0378">Hydrolase</keyword>
<comment type="caution">
    <text evidence="1">The sequence shown here is derived from an EMBL/GenBank/DDBJ whole genome shotgun (WGS) entry which is preliminary data.</text>
</comment>
<reference evidence="1" key="1">
    <citation type="submission" date="2020-05" db="EMBL/GenBank/DDBJ databases">
        <title>Chitinophaga laudate sp. nov., isolated from a tropical peat swamp.</title>
        <authorList>
            <person name="Goh C.B.S."/>
            <person name="Lee M.S."/>
            <person name="Parimannan S."/>
            <person name="Pasbakhsh P."/>
            <person name="Yule C.M."/>
            <person name="Rajandas H."/>
            <person name="Loke S."/>
            <person name="Croft L."/>
            <person name="Tan J.B.L."/>
        </authorList>
    </citation>
    <scope>NUCLEOTIDE SEQUENCE</scope>
    <source>
        <strain evidence="1">Mgbs1</strain>
    </source>
</reference>
<dbReference type="GO" id="GO:0005975">
    <property type="term" value="P:carbohydrate metabolic process"/>
    <property type="evidence" value="ECO:0007669"/>
    <property type="project" value="UniProtKB-ARBA"/>
</dbReference>
<dbReference type="Pfam" id="PF13385">
    <property type="entry name" value="Laminin_G_3"/>
    <property type="match status" value="1"/>
</dbReference>
<dbReference type="Proteomes" id="UP000281028">
    <property type="component" value="Unassembled WGS sequence"/>
</dbReference>
<accession>A0A3S1CUK3</accession>
<dbReference type="Gene3D" id="2.60.120.200">
    <property type="match status" value="1"/>
</dbReference>
<dbReference type="InterPro" id="IPR005135">
    <property type="entry name" value="Endo/exonuclease/phosphatase"/>
</dbReference>
<keyword evidence="1" id="KW-0255">Endonuclease</keyword>
<dbReference type="Pfam" id="PF03372">
    <property type="entry name" value="Exo_endo_phos"/>
    <property type="match status" value="1"/>
</dbReference>
<protein>
    <submittedName>
        <fullName evidence="1">Endonuclease</fullName>
    </submittedName>
</protein>
<dbReference type="EMBL" id="RIAR02000001">
    <property type="protein sequence ID" value="NSL87235.1"/>
    <property type="molecule type" value="Genomic_DNA"/>
</dbReference>
<dbReference type="SUPFAM" id="SSF56219">
    <property type="entry name" value="DNase I-like"/>
    <property type="match status" value="1"/>
</dbReference>